<keyword evidence="2" id="KW-1185">Reference proteome</keyword>
<dbReference type="EMBL" id="CAAALY010003836">
    <property type="protein sequence ID" value="VEL08387.1"/>
    <property type="molecule type" value="Genomic_DNA"/>
</dbReference>
<evidence type="ECO:0000313" key="2">
    <source>
        <dbReference type="Proteomes" id="UP000784294"/>
    </source>
</evidence>
<dbReference type="Proteomes" id="UP000784294">
    <property type="component" value="Unassembled WGS sequence"/>
</dbReference>
<name>A0A3S5AYS5_9PLAT</name>
<evidence type="ECO:0000313" key="1">
    <source>
        <dbReference type="EMBL" id="VEL08387.1"/>
    </source>
</evidence>
<organism evidence="1 2">
    <name type="scientific">Protopolystoma xenopodis</name>
    <dbReference type="NCBI Taxonomy" id="117903"/>
    <lineage>
        <taxon>Eukaryota</taxon>
        <taxon>Metazoa</taxon>
        <taxon>Spiralia</taxon>
        <taxon>Lophotrochozoa</taxon>
        <taxon>Platyhelminthes</taxon>
        <taxon>Monogenea</taxon>
        <taxon>Polyopisthocotylea</taxon>
        <taxon>Polystomatidea</taxon>
        <taxon>Polystomatidae</taxon>
        <taxon>Protopolystoma</taxon>
    </lineage>
</organism>
<sequence>MSVFIFCKESPTLAAKILRMHAFACVYLEPIIWWKHFGRRAANLPTDTVRDRLLPFYAAHIKHSITGRLTWILMAILVTGTAEN</sequence>
<dbReference type="AlphaFoldDB" id="A0A3S5AYS5"/>
<protein>
    <submittedName>
        <fullName evidence="1">Uncharacterized protein</fullName>
    </submittedName>
</protein>
<gene>
    <name evidence="1" type="ORF">PXEA_LOCUS1827</name>
</gene>
<proteinExistence type="predicted"/>
<reference evidence="1" key="1">
    <citation type="submission" date="2018-11" db="EMBL/GenBank/DDBJ databases">
        <authorList>
            <consortium name="Pathogen Informatics"/>
        </authorList>
    </citation>
    <scope>NUCLEOTIDE SEQUENCE</scope>
</reference>
<accession>A0A3S5AYS5</accession>
<comment type="caution">
    <text evidence="1">The sequence shown here is derived from an EMBL/GenBank/DDBJ whole genome shotgun (WGS) entry which is preliminary data.</text>
</comment>